<dbReference type="Gene3D" id="3.40.50.1820">
    <property type="entry name" value="alpha/beta hydrolase"/>
    <property type="match status" value="1"/>
</dbReference>
<proteinExistence type="predicted"/>
<dbReference type="InterPro" id="IPR002921">
    <property type="entry name" value="Fungal_lipase-type"/>
</dbReference>
<name>A0AA95JCK2_9BACL</name>
<gene>
    <name evidence="2" type="ORF">P0Y55_04165</name>
</gene>
<evidence type="ECO:0000259" key="1">
    <source>
        <dbReference type="Pfam" id="PF01764"/>
    </source>
</evidence>
<dbReference type="InterPro" id="IPR029058">
    <property type="entry name" value="AB_hydrolase_fold"/>
</dbReference>
<dbReference type="Pfam" id="PF01764">
    <property type="entry name" value="Lipase_3"/>
    <property type="match status" value="1"/>
</dbReference>
<dbReference type="GO" id="GO:0006629">
    <property type="term" value="P:lipid metabolic process"/>
    <property type="evidence" value="ECO:0007669"/>
    <property type="project" value="InterPro"/>
</dbReference>
<keyword evidence="3" id="KW-1185">Reference proteome</keyword>
<dbReference type="SUPFAM" id="SSF53474">
    <property type="entry name" value="alpha/beta-Hydrolases"/>
    <property type="match status" value="1"/>
</dbReference>
<dbReference type="PANTHER" id="PTHR45856:SF24">
    <property type="entry name" value="FUNGAL LIPASE-LIKE DOMAIN-CONTAINING PROTEIN"/>
    <property type="match status" value="1"/>
</dbReference>
<feature type="domain" description="Fungal lipase-type" evidence="1">
    <location>
        <begin position="67"/>
        <end position="197"/>
    </location>
</feature>
<dbReference type="EMBL" id="CP119317">
    <property type="protein sequence ID" value="WEK55266.1"/>
    <property type="molecule type" value="Genomic_DNA"/>
</dbReference>
<organism evidence="2 3">
    <name type="scientific">Candidatus Cohnella colombiensis</name>
    <dbReference type="NCBI Taxonomy" id="3121368"/>
    <lineage>
        <taxon>Bacteria</taxon>
        <taxon>Bacillati</taxon>
        <taxon>Bacillota</taxon>
        <taxon>Bacilli</taxon>
        <taxon>Bacillales</taxon>
        <taxon>Paenibacillaceae</taxon>
        <taxon>Cohnella</taxon>
    </lineage>
</organism>
<accession>A0AA95JCK2</accession>
<dbReference type="CDD" id="cd00519">
    <property type="entry name" value="Lipase_3"/>
    <property type="match status" value="1"/>
</dbReference>
<reference evidence="2" key="1">
    <citation type="submission" date="2023-03" db="EMBL/GenBank/DDBJ databases">
        <title>Andean soil-derived lignocellulolytic bacterial consortium as a source of novel taxa and putative plastic-active enzymes.</title>
        <authorList>
            <person name="Diaz-Garcia L."/>
            <person name="Chuvochina M."/>
            <person name="Feuerriegel G."/>
            <person name="Bunk B."/>
            <person name="Sproer C."/>
            <person name="Streit W.R."/>
            <person name="Rodriguez L.M."/>
            <person name="Overmann J."/>
            <person name="Jimenez D.J."/>
        </authorList>
    </citation>
    <scope>NUCLEOTIDE SEQUENCE</scope>
    <source>
        <strain evidence="2">MAG 2441</strain>
    </source>
</reference>
<evidence type="ECO:0000313" key="2">
    <source>
        <dbReference type="EMBL" id="WEK55266.1"/>
    </source>
</evidence>
<dbReference type="InterPro" id="IPR051218">
    <property type="entry name" value="Sec_MonoDiacylglyc_Lipase"/>
</dbReference>
<dbReference type="Proteomes" id="UP001178662">
    <property type="component" value="Chromosome"/>
</dbReference>
<dbReference type="AlphaFoldDB" id="A0AA95JCK2"/>
<dbReference type="PANTHER" id="PTHR45856">
    <property type="entry name" value="ALPHA/BETA-HYDROLASES SUPERFAMILY PROTEIN"/>
    <property type="match status" value="1"/>
</dbReference>
<evidence type="ECO:0000313" key="3">
    <source>
        <dbReference type="Proteomes" id="UP001178662"/>
    </source>
</evidence>
<protein>
    <submittedName>
        <fullName evidence="2">Lipase family protein</fullName>
    </submittedName>
</protein>
<sequence>MAVEGYSNQLAILLAALCSQTYAHFDNPKGDIIIPQGYEWVSEFSARSFAGIRERFGFILQSNDFIVVAFRGTSSMTDWISDAIASQIKYKYVKGAGQSHRGITTIYDSARRSIMETLRKLSSSKVLLITGHSLGGALATLCALDVAVNTDFQPPIVYSYGAPRVGDLDFARCYGVLVDQTYRIYNRFDVVPTLPPHVYKPPRSDTSFHYLHVRQGVELQFNKGSISTNHVISSYFHALVLFDPAYTINLEQTSPGISPEVERDTVQPQPAN</sequence>